<feature type="transmembrane region" description="Helical" evidence="6">
    <location>
        <begin position="208"/>
        <end position="227"/>
    </location>
</feature>
<feature type="transmembrane region" description="Helical" evidence="6">
    <location>
        <begin position="98"/>
        <end position="124"/>
    </location>
</feature>
<dbReference type="Gene3D" id="1.20.1250.20">
    <property type="entry name" value="MFS general substrate transporter like domains"/>
    <property type="match status" value="1"/>
</dbReference>
<dbReference type="InterPro" id="IPR036259">
    <property type="entry name" value="MFS_trans_sf"/>
</dbReference>
<dbReference type="InterPro" id="IPR018456">
    <property type="entry name" value="PTR2_symporter_CS"/>
</dbReference>
<accession>A0ABD3HSD8</accession>
<comment type="subcellular location">
    <subcellularLocation>
        <location evidence="1">Membrane</location>
        <topology evidence="1">Multi-pass membrane protein</topology>
    </subcellularLocation>
</comment>
<keyword evidence="5 6" id="KW-0472">Membrane</keyword>
<feature type="transmembrane region" description="Helical" evidence="6">
    <location>
        <begin position="532"/>
        <end position="554"/>
    </location>
</feature>
<dbReference type="GO" id="GO:0016020">
    <property type="term" value="C:membrane"/>
    <property type="evidence" value="ECO:0007669"/>
    <property type="project" value="UniProtKB-SubCell"/>
</dbReference>
<comment type="caution">
    <text evidence="7">The sequence shown here is derived from an EMBL/GenBank/DDBJ whole genome shotgun (WGS) entry which is preliminary data.</text>
</comment>
<keyword evidence="8" id="KW-1185">Reference proteome</keyword>
<evidence type="ECO:0000256" key="6">
    <source>
        <dbReference type="SAM" id="Phobius"/>
    </source>
</evidence>
<comment type="similarity">
    <text evidence="2">Belongs to the major facilitator superfamily. Proton-dependent oligopeptide transporter (POT/PTR) (TC 2.A.17) family.</text>
</comment>
<reference evidence="7 8" key="1">
    <citation type="submission" date="2024-09" db="EMBL/GenBank/DDBJ databases">
        <title>Chromosome-scale assembly of Riccia sorocarpa.</title>
        <authorList>
            <person name="Paukszto L."/>
        </authorList>
    </citation>
    <scope>NUCLEOTIDE SEQUENCE [LARGE SCALE GENOMIC DNA]</scope>
    <source>
        <strain evidence="7">LP-2024</strain>
        <tissue evidence="7">Aerial parts of the thallus</tissue>
    </source>
</reference>
<feature type="transmembrane region" description="Helical" evidence="6">
    <location>
        <begin position="144"/>
        <end position="162"/>
    </location>
</feature>
<evidence type="ECO:0000256" key="4">
    <source>
        <dbReference type="ARBA" id="ARBA00022989"/>
    </source>
</evidence>
<feature type="transmembrane region" description="Helical" evidence="6">
    <location>
        <begin position="323"/>
        <end position="344"/>
    </location>
</feature>
<dbReference type="Pfam" id="PF00854">
    <property type="entry name" value="PTR2"/>
    <property type="match status" value="1"/>
</dbReference>
<dbReference type="SUPFAM" id="SSF103473">
    <property type="entry name" value="MFS general substrate transporter"/>
    <property type="match status" value="1"/>
</dbReference>
<keyword evidence="3 6" id="KW-0812">Transmembrane</keyword>
<evidence type="ECO:0000256" key="3">
    <source>
        <dbReference type="ARBA" id="ARBA00022692"/>
    </source>
</evidence>
<feature type="transmembrane region" description="Helical" evidence="6">
    <location>
        <begin position="36"/>
        <end position="59"/>
    </location>
</feature>
<feature type="transmembrane region" description="Helical" evidence="6">
    <location>
        <begin position="364"/>
        <end position="383"/>
    </location>
</feature>
<evidence type="ECO:0000256" key="2">
    <source>
        <dbReference type="ARBA" id="ARBA00005982"/>
    </source>
</evidence>
<feature type="transmembrane region" description="Helical" evidence="6">
    <location>
        <begin position="71"/>
        <end position="91"/>
    </location>
</feature>
<feature type="transmembrane region" description="Helical" evidence="6">
    <location>
        <begin position="448"/>
        <end position="467"/>
    </location>
</feature>
<dbReference type="EMBL" id="JBJQOH010000003">
    <property type="protein sequence ID" value="KAL3693504.1"/>
    <property type="molecule type" value="Genomic_DNA"/>
</dbReference>
<evidence type="ECO:0008006" key="9">
    <source>
        <dbReference type="Google" id="ProtNLM"/>
    </source>
</evidence>
<dbReference type="AlphaFoldDB" id="A0ABD3HSD8"/>
<dbReference type="Proteomes" id="UP001633002">
    <property type="component" value="Unassembled WGS sequence"/>
</dbReference>
<dbReference type="PANTHER" id="PTHR11654">
    <property type="entry name" value="OLIGOPEPTIDE TRANSPORTER-RELATED"/>
    <property type="match status" value="1"/>
</dbReference>
<dbReference type="InterPro" id="IPR000109">
    <property type="entry name" value="POT_fam"/>
</dbReference>
<evidence type="ECO:0000256" key="1">
    <source>
        <dbReference type="ARBA" id="ARBA00004141"/>
    </source>
</evidence>
<feature type="transmembrane region" description="Helical" evidence="6">
    <location>
        <begin position="182"/>
        <end position="202"/>
    </location>
</feature>
<dbReference type="PROSITE" id="PS01022">
    <property type="entry name" value="PTR2_1"/>
    <property type="match status" value="1"/>
</dbReference>
<proteinExistence type="inferred from homology"/>
<protein>
    <recommendedName>
        <fullName evidence="9">NPF family transporter</fullName>
    </recommendedName>
</protein>
<gene>
    <name evidence="7" type="ORF">R1sor_007155</name>
</gene>
<organism evidence="7 8">
    <name type="scientific">Riccia sorocarpa</name>
    <dbReference type="NCBI Taxonomy" id="122646"/>
    <lineage>
        <taxon>Eukaryota</taxon>
        <taxon>Viridiplantae</taxon>
        <taxon>Streptophyta</taxon>
        <taxon>Embryophyta</taxon>
        <taxon>Marchantiophyta</taxon>
        <taxon>Marchantiopsida</taxon>
        <taxon>Marchantiidae</taxon>
        <taxon>Marchantiales</taxon>
        <taxon>Ricciaceae</taxon>
        <taxon>Riccia</taxon>
    </lineage>
</organism>
<name>A0ABD3HSD8_9MARC</name>
<keyword evidence="4 6" id="KW-1133">Transmembrane helix</keyword>
<evidence type="ECO:0000313" key="8">
    <source>
        <dbReference type="Proteomes" id="UP001633002"/>
    </source>
</evidence>
<evidence type="ECO:0000313" key="7">
    <source>
        <dbReference type="EMBL" id="KAL3693504.1"/>
    </source>
</evidence>
<evidence type="ECO:0000256" key="5">
    <source>
        <dbReference type="ARBA" id="ARBA00023136"/>
    </source>
</evidence>
<sequence length="569" mass="64024">MDTNHTKPEDGFKIVDFRGRHIDKSKTGTWKAAGHVYAMNFADFQAAIMVIINFVPYFAERLHVPVSKAATASNIFSGTSYMLTVVGGFIADSYIGAYWTIAVGALIYAVGFGLLTFTVSYSGLQPEECIPSASSVCKQAGSKYMAPVYLAYYVMAVGIGAVRANIASFGADQFDDNSNYYVWFYFTTQIAFLMSFVFGVYLVRDVSYGWGFGFSVIIFSLFTFYFLTGTPKYRHRVPAGSFLTRVAQVLVAAVRKSHVNVPEDTTQLFDAPLAGSRKLKHSDKLRFLDNAAVLKQGVPNMNNPWELCGVSQVEETKRIIQMLPIWVTTCCVTLVFSQLVTFTISQGATLDRRWGEHFEVPSASLPAIFTIISLLTVPVYDRLFVPLLRKYTKHPYGLSPLQRLGLSIISAILLMCVAALVERKRVTYVKDLGLEELPLGSYGLPMSMWWLVPQFFFASMVELFYYLSSYQFFYYEASDQTKSIASSLTYSASAMGYYLSSALNNLVNSTTRYEQGGSWLEGQLNNGGLAKFFWLLAIFLAVDFLFFLLASYWYEYKFDWYHQDTPTED</sequence>
<feature type="transmembrane region" description="Helical" evidence="6">
    <location>
        <begin position="404"/>
        <end position="421"/>
    </location>
</feature>